<evidence type="ECO:0000256" key="10">
    <source>
        <dbReference type="ARBA" id="ARBA00023270"/>
    </source>
</evidence>
<evidence type="ECO:0000256" key="11">
    <source>
        <dbReference type="ARBA" id="ARBA00047836"/>
    </source>
</evidence>
<dbReference type="Proteomes" id="UP001622690">
    <property type="component" value="Chromosome"/>
</dbReference>
<dbReference type="PRINTS" id="PR00146">
    <property type="entry name" value="DHPICSNTHASE"/>
</dbReference>
<keyword evidence="6 12" id="KW-0028">Amino-acid biosynthesis</keyword>
<evidence type="ECO:0000256" key="2">
    <source>
        <dbReference type="ARBA" id="ARBA00005120"/>
    </source>
</evidence>
<proteinExistence type="inferred from homology"/>
<comment type="subcellular location">
    <subcellularLocation>
        <location evidence="12">Cytoplasm</location>
    </subcellularLocation>
</comment>
<sequence>MAPTSTPQTPFGRVLTAMITPFTADGVLDLDGAQRLATHLVDAGNDGLIINGTTGESPTTSNAEKKDLVRAVLEAVGDRAHVVAGVGTNDTRHSLELAHDAEQVGAHGLLVVTPYYNKPPQEGLYRHFKAIADSTGLPVMLYDIPGRSGVPISTETIVRLAEHPRIVANKDAKGDLGRASWTIARSGLAWYSGDDMLNLPLLSVGAVGFVSVVGHLVTPDLRALIEAYTSGDVQKATEIHQKLLPVYTGMFRTQGVMTTKAALALQGLPAGPLRAPMVECSPEEIEQLKIDLAAGGVQL</sequence>
<feature type="active site" description="Proton donor/acceptor" evidence="12">
    <location>
        <position position="142"/>
    </location>
</feature>
<feature type="active site" description="Schiff-base intermediate with substrate" evidence="12">
    <location>
        <position position="170"/>
    </location>
</feature>
<evidence type="ECO:0000313" key="15">
    <source>
        <dbReference type="Proteomes" id="UP001622690"/>
    </source>
</evidence>
<evidence type="ECO:0000256" key="6">
    <source>
        <dbReference type="ARBA" id="ARBA00022605"/>
    </source>
</evidence>
<evidence type="ECO:0000256" key="1">
    <source>
        <dbReference type="ARBA" id="ARBA00003294"/>
    </source>
</evidence>
<feature type="binding site" evidence="12">
    <location>
        <position position="210"/>
    </location>
    <ligand>
        <name>pyruvate</name>
        <dbReference type="ChEBI" id="CHEBI:15361"/>
    </ligand>
</feature>
<dbReference type="PROSITE" id="PS00665">
    <property type="entry name" value="DHDPS_1"/>
    <property type="match status" value="1"/>
</dbReference>
<dbReference type="PANTHER" id="PTHR12128">
    <property type="entry name" value="DIHYDRODIPICOLINATE SYNTHASE"/>
    <property type="match status" value="1"/>
</dbReference>
<keyword evidence="9 12" id="KW-0456">Lyase</keyword>
<keyword evidence="15" id="KW-1185">Reference proteome</keyword>
<comment type="caution">
    <text evidence="12">Was originally thought to be a dihydrodipicolinate synthase (DHDPS), catalyzing the condensation of (S)-aspartate-beta-semialdehyde [(S)-ASA] and pyruvate to dihydrodipicolinate (DHDP). However, it was shown in E.coli that the product of the enzymatic reaction is not dihydrodipicolinate but in fact (4S)-4-hydroxy-2,3,4,5-tetrahydro-(2S)-dipicolinic acid (HTPA), and that the consecutive dehydration reaction leading to DHDP is not spontaneous but catalyzed by DapB.</text>
</comment>
<reference evidence="14 15" key="1">
    <citation type="submission" date="2022-10" db="EMBL/GenBank/DDBJ databases">
        <title>The complete genomes of actinobacterial strains from the NBC collection.</title>
        <authorList>
            <person name="Joergensen T.S."/>
            <person name="Alvarez Arevalo M."/>
            <person name="Sterndorff E.B."/>
            <person name="Faurdal D."/>
            <person name="Vuksanovic O."/>
            <person name="Mourched A.-S."/>
            <person name="Charusanti P."/>
            <person name="Shaw S."/>
            <person name="Blin K."/>
            <person name="Weber T."/>
        </authorList>
    </citation>
    <scope>NUCLEOTIDE SEQUENCE [LARGE SCALE GENOMIC DNA]</scope>
    <source>
        <strain evidence="14 15">NBC_00206</strain>
    </source>
</reference>
<dbReference type="PIRSF" id="PIRSF001365">
    <property type="entry name" value="DHDPS"/>
    <property type="match status" value="1"/>
</dbReference>
<dbReference type="RefSeq" id="WP_055623172.1">
    <property type="nucleotide sequence ID" value="NZ_CP108125.1"/>
</dbReference>
<feature type="site" description="Part of a proton relay during catalysis" evidence="12">
    <location>
        <position position="116"/>
    </location>
</feature>
<protein>
    <recommendedName>
        <fullName evidence="4 12">4-hydroxy-tetrahydrodipicolinate synthase</fullName>
        <shortName evidence="12">HTPA synthase</shortName>
        <ecNumber evidence="4 12">4.3.3.7</ecNumber>
    </recommendedName>
</protein>
<evidence type="ECO:0000256" key="13">
    <source>
        <dbReference type="PIRNR" id="PIRNR001365"/>
    </source>
</evidence>
<comment type="catalytic activity">
    <reaction evidence="11 12">
        <text>L-aspartate 4-semialdehyde + pyruvate = (2S,4S)-4-hydroxy-2,3,4,5-tetrahydrodipicolinate + H2O + H(+)</text>
        <dbReference type="Rhea" id="RHEA:34171"/>
        <dbReference type="ChEBI" id="CHEBI:15361"/>
        <dbReference type="ChEBI" id="CHEBI:15377"/>
        <dbReference type="ChEBI" id="CHEBI:15378"/>
        <dbReference type="ChEBI" id="CHEBI:67139"/>
        <dbReference type="ChEBI" id="CHEBI:537519"/>
        <dbReference type="EC" id="4.3.3.7"/>
    </reaction>
</comment>
<gene>
    <name evidence="12 14" type="primary">dapA</name>
    <name evidence="14" type="ORF">OHU27_25325</name>
</gene>
<dbReference type="NCBIfam" id="TIGR00674">
    <property type="entry name" value="dapA"/>
    <property type="match status" value="1"/>
</dbReference>
<keyword evidence="8 12" id="KW-0457">Lysine biosynthesis</keyword>
<evidence type="ECO:0000313" key="14">
    <source>
        <dbReference type="EMBL" id="WTO85574.1"/>
    </source>
</evidence>
<feature type="site" description="Part of a proton relay during catalysis" evidence="12">
    <location>
        <position position="53"/>
    </location>
</feature>
<evidence type="ECO:0000256" key="5">
    <source>
        <dbReference type="ARBA" id="ARBA00022490"/>
    </source>
</evidence>
<feature type="binding site" evidence="12">
    <location>
        <position position="54"/>
    </location>
    <ligand>
        <name>pyruvate</name>
        <dbReference type="ChEBI" id="CHEBI:15361"/>
    </ligand>
</feature>
<dbReference type="InterPro" id="IPR005263">
    <property type="entry name" value="DapA"/>
</dbReference>
<organism evidence="14 15">
    <name type="scientific">Streptomyces nigra</name>
    <dbReference type="NCBI Taxonomy" id="1827580"/>
    <lineage>
        <taxon>Bacteria</taxon>
        <taxon>Bacillati</taxon>
        <taxon>Actinomycetota</taxon>
        <taxon>Actinomycetes</taxon>
        <taxon>Kitasatosporales</taxon>
        <taxon>Streptomycetaceae</taxon>
        <taxon>Streptomyces</taxon>
    </lineage>
</organism>
<keyword evidence="7 12" id="KW-0220">Diaminopimelate biosynthesis</keyword>
<evidence type="ECO:0000256" key="4">
    <source>
        <dbReference type="ARBA" id="ARBA00012086"/>
    </source>
</evidence>
<dbReference type="InterPro" id="IPR002220">
    <property type="entry name" value="DapA-like"/>
</dbReference>
<evidence type="ECO:0000256" key="3">
    <source>
        <dbReference type="ARBA" id="ARBA00007592"/>
    </source>
</evidence>
<evidence type="ECO:0000256" key="7">
    <source>
        <dbReference type="ARBA" id="ARBA00022915"/>
    </source>
</evidence>
<dbReference type="Gene3D" id="3.20.20.70">
    <property type="entry name" value="Aldolase class I"/>
    <property type="match status" value="1"/>
</dbReference>
<dbReference type="SMART" id="SM01130">
    <property type="entry name" value="DHDPS"/>
    <property type="match status" value="1"/>
</dbReference>
<dbReference type="EMBL" id="CP108125">
    <property type="protein sequence ID" value="WTO85574.1"/>
    <property type="molecule type" value="Genomic_DNA"/>
</dbReference>
<dbReference type="CDD" id="cd00950">
    <property type="entry name" value="DHDPS"/>
    <property type="match status" value="1"/>
</dbReference>
<dbReference type="PROSITE" id="PS00666">
    <property type="entry name" value="DHDPS_2"/>
    <property type="match status" value="1"/>
</dbReference>
<dbReference type="HAMAP" id="MF_00418">
    <property type="entry name" value="DapA"/>
    <property type="match status" value="1"/>
</dbReference>
<dbReference type="GO" id="GO:0008840">
    <property type="term" value="F:4-hydroxy-tetrahydrodipicolinate synthase activity"/>
    <property type="evidence" value="ECO:0007669"/>
    <property type="project" value="UniProtKB-EC"/>
</dbReference>
<comment type="similarity">
    <text evidence="3 12 13">Belongs to the DapA family.</text>
</comment>
<name>A0ABZ1J2L9_9ACTN</name>
<evidence type="ECO:0000256" key="9">
    <source>
        <dbReference type="ARBA" id="ARBA00023239"/>
    </source>
</evidence>
<accession>A0ABZ1J2L9</accession>
<dbReference type="PANTHER" id="PTHR12128:SF66">
    <property type="entry name" value="4-HYDROXY-2-OXOGLUTARATE ALDOLASE, MITOCHONDRIAL"/>
    <property type="match status" value="1"/>
</dbReference>
<dbReference type="EC" id="4.3.3.7" evidence="4 12"/>
<comment type="subunit">
    <text evidence="12">Homotetramer; dimer of dimers.</text>
</comment>
<keyword evidence="10 12" id="KW-0704">Schiff base</keyword>
<dbReference type="InterPro" id="IPR020625">
    <property type="entry name" value="Schiff_base-form_aldolases_AS"/>
</dbReference>
<evidence type="ECO:0000256" key="12">
    <source>
        <dbReference type="HAMAP-Rule" id="MF_00418"/>
    </source>
</evidence>
<keyword evidence="5 12" id="KW-0963">Cytoplasm</keyword>
<dbReference type="SUPFAM" id="SSF51569">
    <property type="entry name" value="Aldolase"/>
    <property type="match status" value="1"/>
</dbReference>
<comment type="pathway">
    <text evidence="2 12">Amino-acid biosynthesis; L-lysine biosynthesis via DAP pathway; (S)-tetrahydrodipicolinate from L-aspartate: step 3/4.</text>
</comment>
<dbReference type="Pfam" id="PF00701">
    <property type="entry name" value="DHDPS"/>
    <property type="match status" value="1"/>
</dbReference>
<comment type="function">
    <text evidence="1 12">Catalyzes the condensation of (S)-aspartate-beta-semialdehyde [(S)-ASA] and pyruvate to 4-hydroxy-tetrahydrodipicolinate (HTPA).</text>
</comment>
<dbReference type="InterPro" id="IPR013785">
    <property type="entry name" value="Aldolase_TIM"/>
</dbReference>
<evidence type="ECO:0000256" key="8">
    <source>
        <dbReference type="ARBA" id="ARBA00023154"/>
    </source>
</evidence>
<dbReference type="InterPro" id="IPR020624">
    <property type="entry name" value="Schiff_base-form_aldolases_CS"/>
</dbReference>